<feature type="coiled-coil region" evidence="1">
    <location>
        <begin position="157"/>
        <end position="184"/>
    </location>
</feature>
<protein>
    <recommendedName>
        <fullName evidence="4">SIMPL domain-containing protein</fullName>
    </recommendedName>
</protein>
<evidence type="ECO:0000313" key="3">
    <source>
        <dbReference type="Proteomes" id="UP000190341"/>
    </source>
</evidence>
<proteinExistence type="predicted"/>
<dbReference type="RefSeq" id="WP_079724199.1">
    <property type="nucleotide sequence ID" value="NZ_BMCL01000002.1"/>
</dbReference>
<evidence type="ECO:0008006" key="4">
    <source>
        <dbReference type="Google" id="ProtNLM"/>
    </source>
</evidence>
<keyword evidence="1" id="KW-0175">Coiled coil</keyword>
<dbReference type="OrthoDB" id="5985609at2"/>
<dbReference type="STRING" id="428993.SAMN06296058_1950"/>
<sequence length="250" mass="26108">MGRKLQGSAGALSAAMVTGAMVLTMGLAGTAWAGTALPDGPHISVSGEGKVSAKPDQVRLVFEFESRNAQVLPAKQSVDNAVNKVLALLPGFGIEDADVTASELSASEDIDYSNSGRRISNGYEASRRVTVVLKDIGRVNQLIDAGLAAGASGFGGVDFESSQAEQLREQARAMAAENARSKASASVKHFGATLGPIYSIGSVNSQSPDRYGATLDAVTVSGSRRRSEGVYLRPSVEFVETVQVVFDVKR</sequence>
<evidence type="ECO:0000313" key="2">
    <source>
        <dbReference type="EMBL" id="SKC66285.1"/>
    </source>
</evidence>
<dbReference type="PANTHER" id="PTHR34387">
    <property type="entry name" value="SLR1258 PROTEIN"/>
    <property type="match status" value="1"/>
</dbReference>
<dbReference type="Pfam" id="PF04402">
    <property type="entry name" value="SIMPL"/>
    <property type="match status" value="1"/>
</dbReference>
<dbReference type="PANTHER" id="PTHR34387:SF1">
    <property type="entry name" value="PERIPLASMIC IMMUNOGENIC PROTEIN"/>
    <property type="match status" value="1"/>
</dbReference>
<dbReference type="InterPro" id="IPR052022">
    <property type="entry name" value="26kDa_periplasmic_antigen"/>
</dbReference>
<name>A0A1T5KRY3_9GAMM</name>
<evidence type="ECO:0000256" key="1">
    <source>
        <dbReference type="SAM" id="Coils"/>
    </source>
</evidence>
<organism evidence="2 3">
    <name type="scientific">Pseudoxanthomonas indica</name>
    <dbReference type="NCBI Taxonomy" id="428993"/>
    <lineage>
        <taxon>Bacteria</taxon>
        <taxon>Pseudomonadati</taxon>
        <taxon>Pseudomonadota</taxon>
        <taxon>Gammaproteobacteria</taxon>
        <taxon>Lysobacterales</taxon>
        <taxon>Lysobacteraceae</taxon>
        <taxon>Pseudoxanthomonas</taxon>
    </lineage>
</organism>
<gene>
    <name evidence="2" type="ORF">SAMN06296058_1950</name>
</gene>
<dbReference type="Gene3D" id="3.30.70.2970">
    <property type="entry name" value="Protein of unknown function (DUF541), domain 2"/>
    <property type="match status" value="1"/>
</dbReference>
<dbReference type="EMBL" id="FUZV01000001">
    <property type="protein sequence ID" value="SKC66285.1"/>
    <property type="molecule type" value="Genomic_DNA"/>
</dbReference>
<dbReference type="AlphaFoldDB" id="A0A1T5KRY3"/>
<keyword evidence="3" id="KW-1185">Reference proteome</keyword>
<dbReference type="Proteomes" id="UP000190341">
    <property type="component" value="Unassembled WGS sequence"/>
</dbReference>
<dbReference type="Gene3D" id="3.30.110.170">
    <property type="entry name" value="Protein of unknown function (DUF541), domain 1"/>
    <property type="match status" value="1"/>
</dbReference>
<dbReference type="GO" id="GO:0006974">
    <property type="term" value="P:DNA damage response"/>
    <property type="evidence" value="ECO:0007669"/>
    <property type="project" value="TreeGrafter"/>
</dbReference>
<reference evidence="2 3" key="1">
    <citation type="submission" date="2017-02" db="EMBL/GenBank/DDBJ databases">
        <authorList>
            <person name="Peterson S.W."/>
        </authorList>
    </citation>
    <scope>NUCLEOTIDE SEQUENCE [LARGE SCALE GENOMIC DNA]</scope>
    <source>
        <strain evidence="2 3">P15</strain>
    </source>
</reference>
<dbReference type="InterPro" id="IPR007497">
    <property type="entry name" value="SIMPL/DUF541"/>
</dbReference>
<accession>A0A1T5KRY3</accession>